<keyword evidence="1" id="KW-0472">Membrane</keyword>
<feature type="transmembrane region" description="Helical" evidence="1">
    <location>
        <begin position="283"/>
        <end position="311"/>
    </location>
</feature>
<reference evidence="3" key="1">
    <citation type="submission" date="2016-01" db="EMBL/GenBank/DDBJ databases">
        <authorList>
            <person name="Peeters C."/>
        </authorList>
    </citation>
    <scope>NUCLEOTIDE SEQUENCE [LARGE SCALE GENOMIC DNA]</scope>
</reference>
<keyword evidence="1" id="KW-1133">Transmembrane helix</keyword>
<proteinExistence type="predicted"/>
<dbReference type="AlphaFoldDB" id="A0A158I821"/>
<evidence type="ECO:0000256" key="1">
    <source>
        <dbReference type="SAM" id="Phobius"/>
    </source>
</evidence>
<gene>
    <name evidence="2" type="ORF">AWB70_04322</name>
</gene>
<protein>
    <recommendedName>
        <fullName evidence="4">Transmembrane protein</fullName>
    </recommendedName>
</protein>
<sequence length="324" mass="35752">MRFVSILALVFLMGVAFGGYDTWEKTRSRWAILNYAMEHMDVSCKEGDHCVLYYPIDATKGFTYGLEKGDLAVSPLTDELLHHLDETRESREFWTTKSALALTFTGGGLVTKVVSAVFDVGAGWAALKSEGALAIAYAAKNPVSAALKAVATIVGSACGYYVGQSVTAHFLRLSPDSPVVLTLLRDPKEWKDLRQIFFSRRVTALAEWNAHERVAVIFEDRKIDFSAVAKDNSMISTLQARTSNPTELTVADYALLDRAETALTHDFAVSRNQLKVAPRKNAFPAWVGLSFFIGLVLLMLCASTGAAIWLYRAFRRKPPQTVDV</sequence>
<dbReference type="Proteomes" id="UP000054740">
    <property type="component" value="Unassembled WGS sequence"/>
</dbReference>
<evidence type="ECO:0008006" key="4">
    <source>
        <dbReference type="Google" id="ProtNLM"/>
    </source>
</evidence>
<evidence type="ECO:0000313" key="3">
    <source>
        <dbReference type="Proteomes" id="UP000054740"/>
    </source>
</evidence>
<keyword evidence="3" id="KW-1185">Reference proteome</keyword>
<evidence type="ECO:0000313" key="2">
    <source>
        <dbReference type="EMBL" id="SAL52261.1"/>
    </source>
</evidence>
<accession>A0A158I821</accession>
<keyword evidence="1" id="KW-0812">Transmembrane</keyword>
<organism evidence="2 3">
    <name type="scientific">Caballeronia cordobensis</name>
    <name type="common">Burkholderia cordobensis</name>
    <dbReference type="NCBI Taxonomy" id="1353886"/>
    <lineage>
        <taxon>Bacteria</taxon>
        <taxon>Pseudomonadati</taxon>
        <taxon>Pseudomonadota</taxon>
        <taxon>Betaproteobacteria</taxon>
        <taxon>Burkholderiales</taxon>
        <taxon>Burkholderiaceae</taxon>
        <taxon>Caballeronia</taxon>
    </lineage>
</organism>
<name>A0A158I821_CABCO</name>
<dbReference type="EMBL" id="FCNY02000010">
    <property type="protein sequence ID" value="SAL52261.1"/>
    <property type="molecule type" value="Genomic_DNA"/>
</dbReference>
<dbReference type="RefSeq" id="WP_053572560.1">
    <property type="nucleotide sequence ID" value="NZ_FCNY02000010.1"/>
</dbReference>